<gene>
    <name evidence="1" type="ORF">QTN47_17195</name>
</gene>
<dbReference type="Proteomes" id="UP001560573">
    <property type="component" value="Unassembled WGS sequence"/>
</dbReference>
<name>A0ABV3ZJC5_9BACT</name>
<keyword evidence="2" id="KW-1185">Reference proteome</keyword>
<comment type="caution">
    <text evidence="1">The sequence shown here is derived from an EMBL/GenBank/DDBJ whole genome shotgun (WGS) entry which is preliminary data.</text>
</comment>
<protein>
    <submittedName>
        <fullName evidence="1">Uncharacterized protein</fullName>
    </submittedName>
</protein>
<evidence type="ECO:0000313" key="2">
    <source>
        <dbReference type="Proteomes" id="UP001560573"/>
    </source>
</evidence>
<reference evidence="1 2" key="1">
    <citation type="submission" date="2023-07" db="EMBL/GenBank/DDBJ databases">
        <authorList>
            <person name="Lian W.-H."/>
        </authorList>
    </citation>
    <scope>NUCLEOTIDE SEQUENCE [LARGE SCALE GENOMIC DNA]</scope>
    <source>
        <strain evidence="1 2">SYSU DXS3180</strain>
    </source>
</reference>
<dbReference type="EMBL" id="JAULBC010000005">
    <property type="protein sequence ID" value="MEX6689249.1"/>
    <property type="molecule type" value="Genomic_DNA"/>
</dbReference>
<dbReference type="RefSeq" id="WP_369330655.1">
    <property type="nucleotide sequence ID" value="NZ_JAULBC010000005.1"/>
</dbReference>
<sequence length="186" mass="21476">MQNKKHIAPAAQDKSIARQAIQGMVAEADSQTTVSESVVITRDELARYKVMEKMCESMVSNFRSGMKLNHYTNYAEGWSVDKICDFFSSHAFREMVALYANTYDVFIATGMDDYVDHLMTGLKHMICGVIDKDEEVSEYLEVNRLRLGNMIQTNNEIIRFLNSSEQIVRHARYCFENFRNKNSEDE</sequence>
<evidence type="ECO:0000313" key="1">
    <source>
        <dbReference type="EMBL" id="MEX6689249.1"/>
    </source>
</evidence>
<proteinExistence type="predicted"/>
<accession>A0ABV3ZJC5</accession>
<organism evidence="1 2">
    <name type="scientific">Danxiaibacter flavus</name>
    <dbReference type="NCBI Taxonomy" id="3049108"/>
    <lineage>
        <taxon>Bacteria</taxon>
        <taxon>Pseudomonadati</taxon>
        <taxon>Bacteroidota</taxon>
        <taxon>Chitinophagia</taxon>
        <taxon>Chitinophagales</taxon>
        <taxon>Chitinophagaceae</taxon>
        <taxon>Danxiaibacter</taxon>
    </lineage>
</organism>